<geneLocation type="plasmid" evidence="2">
    <name>prapfh23a</name>
</geneLocation>
<dbReference type="KEGG" id="rad:CO657_23930"/>
<accession>A0AAE6C2T8</accession>
<evidence type="ECO:0000313" key="2">
    <source>
        <dbReference type="Proteomes" id="UP000220927"/>
    </source>
</evidence>
<keyword evidence="1" id="KW-0614">Plasmid</keyword>
<evidence type="ECO:0000313" key="1">
    <source>
        <dbReference type="EMBL" id="QAS81044.1"/>
    </source>
</evidence>
<dbReference type="Proteomes" id="UP000220927">
    <property type="component" value="Plasmid pRapFH23a"/>
</dbReference>
<dbReference type="RefSeq" id="WP_128715597.1">
    <property type="nucleotide sequence ID" value="NZ_CP034999.1"/>
</dbReference>
<reference evidence="1 2" key="1">
    <citation type="submission" date="2019-01" db="EMBL/GenBank/DDBJ databases">
        <title>Genomic insights into the origins and evolution of symbiotic genes in the Phaseolus vulgaris microsymbionts.</title>
        <authorList>
            <person name="Tong W."/>
        </authorList>
    </citation>
    <scope>NUCLEOTIDE SEQUENCE [LARGE SCALE GENOMIC DNA]</scope>
    <source>
        <strain evidence="1 2">FH23</strain>
        <plasmid evidence="2">prapfh23a</plasmid>
    </source>
</reference>
<gene>
    <name evidence="1" type="ORF">CO657_23930</name>
</gene>
<keyword evidence="2" id="KW-1185">Reference proteome</keyword>
<sequence length="99" mass="10853">MLPTLALTSASRGETVASLEHLGGHSGSVVFSLSIFLIGQTVGYDRLENNNCLFLEAQAVFGHAINQAPVLLRHSLTQLTQLHRQNCIRWNSTTAQRSH</sequence>
<organism evidence="1 2">
    <name type="scientific">Rhizobium acidisoli</name>
    <dbReference type="NCBI Taxonomy" id="1538158"/>
    <lineage>
        <taxon>Bacteria</taxon>
        <taxon>Pseudomonadati</taxon>
        <taxon>Pseudomonadota</taxon>
        <taxon>Alphaproteobacteria</taxon>
        <taxon>Hyphomicrobiales</taxon>
        <taxon>Rhizobiaceae</taxon>
        <taxon>Rhizobium/Agrobacterium group</taxon>
        <taxon>Rhizobium</taxon>
    </lineage>
</organism>
<dbReference type="AlphaFoldDB" id="A0AAE6C2T8"/>
<protein>
    <submittedName>
        <fullName evidence="1">Uncharacterized protein</fullName>
    </submittedName>
</protein>
<dbReference type="EMBL" id="CP034999">
    <property type="protein sequence ID" value="QAS81044.1"/>
    <property type="molecule type" value="Genomic_DNA"/>
</dbReference>
<proteinExistence type="predicted"/>
<name>A0AAE6C2T8_9HYPH</name>